<evidence type="ECO:0000313" key="2">
    <source>
        <dbReference type="Proteomes" id="UP000683925"/>
    </source>
</evidence>
<dbReference type="Proteomes" id="UP000683925">
    <property type="component" value="Unassembled WGS sequence"/>
</dbReference>
<evidence type="ECO:0000313" key="1">
    <source>
        <dbReference type="EMBL" id="CAD8137835.1"/>
    </source>
</evidence>
<protein>
    <submittedName>
        <fullName evidence="1">Uncharacterized protein</fullName>
    </submittedName>
</protein>
<sequence length="227" mass="26617">MVAQAFDFGDYEWKGTKAFRYGKSFAYFPYFPSFPKNQNGNYQSQKHQRQIIHKVKIIHLKNLSCSKESYQRNGITQSENILKQVEHPQQYGLFLENINIETKQQVKLKIMLYSMDKEGTLNKEKNKVNGRKKFIIFLCELINIKQLGKAKRLKLESMEMTKGTESGNIIQTITRLVEVIIIIREQKLVNGQNQVHCFFQILFLFLMAITKKAKKLDYGNLALKIRK</sequence>
<comment type="caution">
    <text evidence="1">The sequence shown here is derived from an EMBL/GenBank/DDBJ whole genome shotgun (WGS) entry which is preliminary data.</text>
</comment>
<name>A0A8S1SCK9_PAROT</name>
<dbReference type="AlphaFoldDB" id="A0A8S1SCK9"/>
<dbReference type="EMBL" id="CAJJDP010000008">
    <property type="protein sequence ID" value="CAD8137835.1"/>
    <property type="molecule type" value="Genomic_DNA"/>
</dbReference>
<gene>
    <name evidence="1" type="ORF">POCTA_138.1.T0090048</name>
</gene>
<accession>A0A8S1SCK9</accession>
<reference evidence="1" key="1">
    <citation type="submission" date="2021-01" db="EMBL/GenBank/DDBJ databases">
        <authorList>
            <consortium name="Genoscope - CEA"/>
            <person name="William W."/>
        </authorList>
    </citation>
    <scope>NUCLEOTIDE SEQUENCE</scope>
</reference>
<proteinExistence type="predicted"/>
<keyword evidence="2" id="KW-1185">Reference proteome</keyword>
<organism evidence="1 2">
    <name type="scientific">Paramecium octaurelia</name>
    <dbReference type="NCBI Taxonomy" id="43137"/>
    <lineage>
        <taxon>Eukaryota</taxon>
        <taxon>Sar</taxon>
        <taxon>Alveolata</taxon>
        <taxon>Ciliophora</taxon>
        <taxon>Intramacronucleata</taxon>
        <taxon>Oligohymenophorea</taxon>
        <taxon>Peniculida</taxon>
        <taxon>Parameciidae</taxon>
        <taxon>Paramecium</taxon>
    </lineage>
</organism>